<sequence>MTDALTIHEVSRRSGLPEPTLRYYEKIGLIDPVGRDESSGHRRYPPAAVERIEALGCLRSSGMSVRDLRDYLRHLQGPDAPSLHELFRRNAERLDGEIERMRTRRRYLELKADLWEARERGDAGAEHRTLTEIRSLLTEMN</sequence>
<dbReference type="Proteomes" id="UP001163203">
    <property type="component" value="Chromosome"/>
</dbReference>
<dbReference type="InterPro" id="IPR047057">
    <property type="entry name" value="MerR_fam"/>
</dbReference>
<protein>
    <submittedName>
        <fullName evidence="6">MerR family transcriptional regulator</fullName>
    </submittedName>
</protein>
<evidence type="ECO:0000259" key="5">
    <source>
        <dbReference type="PROSITE" id="PS50937"/>
    </source>
</evidence>
<evidence type="ECO:0000313" key="6">
    <source>
        <dbReference type="EMBL" id="WAL69379.1"/>
    </source>
</evidence>
<dbReference type="Gene3D" id="1.10.1660.10">
    <property type="match status" value="1"/>
</dbReference>
<keyword evidence="2" id="KW-0805">Transcription regulation</keyword>
<organism evidence="6 7">
    <name type="scientific">Amycolatopsis cynarae</name>
    <dbReference type="NCBI Taxonomy" id="2995223"/>
    <lineage>
        <taxon>Bacteria</taxon>
        <taxon>Bacillati</taxon>
        <taxon>Actinomycetota</taxon>
        <taxon>Actinomycetes</taxon>
        <taxon>Pseudonocardiales</taxon>
        <taxon>Pseudonocardiaceae</taxon>
        <taxon>Amycolatopsis</taxon>
    </lineage>
</organism>
<feature type="domain" description="HTH merR-type" evidence="5">
    <location>
        <begin position="4"/>
        <end position="74"/>
    </location>
</feature>
<dbReference type="SMART" id="SM00422">
    <property type="entry name" value="HTH_MERR"/>
    <property type="match status" value="1"/>
</dbReference>
<evidence type="ECO:0000256" key="1">
    <source>
        <dbReference type="ARBA" id="ARBA00022491"/>
    </source>
</evidence>
<keyword evidence="3" id="KW-0238">DNA-binding</keyword>
<evidence type="ECO:0000256" key="4">
    <source>
        <dbReference type="ARBA" id="ARBA00023163"/>
    </source>
</evidence>
<dbReference type="PROSITE" id="PS50937">
    <property type="entry name" value="HTH_MERR_2"/>
    <property type="match status" value="1"/>
</dbReference>
<name>A0ABY7BAJ4_9PSEU</name>
<dbReference type="InterPro" id="IPR000551">
    <property type="entry name" value="MerR-type_HTH_dom"/>
</dbReference>
<keyword evidence="1" id="KW-0678">Repressor</keyword>
<gene>
    <name evidence="6" type="ORF">ORV05_16910</name>
</gene>
<evidence type="ECO:0000313" key="7">
    <source>
        <dbReference type="Proteomes" id="UP001163203"/>
    </source>
</evidence>
<dbReference type="SUPFAM" id="SSF46955">
    <property type="entry name" value="Putative DNA-binding domain"/>
    <property type="match status" value="1"/>
</dbReference>
<dbReference type="RefSeq" id="WP_268759465.1">
    <property type="nucleotide sequence ID" value="NZ_CP113836.1"/>
</dbReference>
<dbReference type="PANTHER" id="PTHR30204">
    <property type="entry name" value="REDOX-CYCLING DRUG-SENSING TRANSCRIPTIONAL ACTIVATOR SOXR"/>
    <property type="match status" value="1"/>
</dbReference>
<reference evidence="6" key="1">
    <citation type="submission" date="2022-11" db="EMBL/GenBank/DDBJ databases">
        <authorList>
            <person name="Mo P."/>
        </authorList>
    </citation>
    <scope>NUCLEOTIDE SEQUENCE</scope>
    <source>
        <strain evidence="6">HUAS 11-8</strain>
    </source>
</reference>
<proteinExistence type="predicted"/>
<accession>A0ABY7BAJ4</accession>
<evidence type="ECO:0000256" key="3">
    <source>
        <dbReference type="ARBA" id="ARBA00023125"/>
    </source>
</evidence>
<dbReference type="EMBL" id="CP113836">
    <property type="protein sequence ID" value="WAL69379.1"/>
    <property type="molecule type" value="Genomic_DNA"/>
</dbReference>
<dbReference type="PANTHER" id="PTHR30204:SF69">
    <property type="entry name" value="MERR-FAMILY TRANSCRIPTIONAL REGULATOR"/>
    <property type="match status" value="1"/>
</dbReference>
<evidence type="ECO:0000256" key="2">
    <source>
        <dbReference type="ARBA" id="ARBA00023015"/>
    </source>
</evidence>
<keyword evidence="4" id="KW-0804">Transcription</keyword>
<keyword evidence="7" id="KW-1185">Reference proteome</keyword>
<dbReference type="InterPro" id="IPR009061">
    <property type="entry name" value="DNA-bd_dom_put_sf"/>
</dbReference>
<dbReference type="Pfam" id="PF13411">
    <property type="entry name" value="MerR_1"/>
    <property type="match status" value="1"/>
</dbReference>